<gene>
    <name evidence="1" type="ORF">K8W20_23455</name>
</gene>
<dbReference type="RefSeq" id="WP_278918259.1">
    <property type="nucleotide sequence ID" value="NZ_DYTS01000402.1"/>
</dbReference>
<proteinExistence type="predicted"/>
<comment type="caution">
    <text evidence="1">The sequence shown here is derived from an EMBL/GenBank/DDBJ whole genome shotgun (WGS) entry which is preliminary data.</text>
</comment>
<accession>A0A921NMC0</accession>
<dbReference type="Proteomes" id="UP000752172">
    <property type="component" value="Unassembled WGS sequence"/>
</dbReference>
<dbReference type="InterPro" id="IPR019701">
    <property type="entry name" value="Phage_P22_NinX"/>
</dbReference>
<dbReference type="EMBL" id="DYTS01000402">
    <property type="protein sequence ID" value="HJH21650.1"/>
    <property type="molecule type" value="Genomic_DNA"/>
</dbReference>
<name>A0A921NMC0_9PSED</name>
<reference evidence="1" key="2">
    <citation type="submission" date="2021-09" db="EMBL/GenBank/DDBJ databases">
        <authorList>
            <person name="Gilroy R."/>
        </authorList>
    </citation>
    <scope>NUCLEOTIDE SEQUENCE</scope>
    <source>
        <strain evidence="1">ChiSjej2B20-17149</strain>
    </source>
</reference>
<organism evidence="1 2">
    <name type="scientific">Pseudomonas lactis</name>
    <dbReference type="NCBI Taxonomy" id="1615674"/>
    <lineage>
        <taxon>Bacteria</taxon>
        <taxon>Pseudomonadati</taxon>
        <taxon>Pseudomonadota</taxon>
        <taxon>Gammaproteobacteria</taxon>
        <taxon>Pseudomonadales</taxon>
        <taxon>Pseudomonadaceae</taxon>
        <taxon>Pseudomonas</taxon>
    </lineage>
</organism>
<sequence>MNQHVRVNTAELIGQALNWAMALAEGKQARFTKSGVRLALGGSTYGKISPATDEKAGTLAILRHHVRFDVRMPGHQWAARVGEVIAGGPTITIAACRAIALASLGDVIDIPAELI</sequence>
<protein>
    <submittedName>
        <fullName evidence="1">DUF2591 domain-containing protein</fullName>
    </submittedName>
</protein>
<evidence type="ECO:0000313" key="1">
    <source>
        <dbReference type="EMBL" id="HJH21650.1"/>
    </source>
</evidence>
<evidence type="ECO:0000313" key="2">
    <source>
        <dbReference type="Proteomes" id="UP000752172"/>
    </source>
</evidence>
<dbReference type="Pfam" id="PF10765">
    <property type="entry name" value="Phage_P22_NinX"/>
    <property type="match status" value="1"/>
</dbReference>
<reference evidence="1" key="1">
    <citation type="journal article" date="2021" name="PeerJ">
        <title>Extensive microbial diversity within the chicken gut microbiome revealed by metagenomics and culture.</title>
        <authorList>
            <person name="Gilroy R."/>
            <person name="Ravi A."/>
            <person name="Getino M."/>
            <person name="Pursley I."/>
            <person name="Horton D.L."/>
            <person name="Alikhan N.F."/>
            <person name="Baker D."/>
            <person name="Gharbi K."/>
            <person name="Hall N."/>
            <person name="Watson M."/>
            <person name="Adriaenssens E.M."/>
            <person name="Foster-Nyarko E."/>
            <person name="Jarju S."/>
            <person name="Secka A."/>
            <person name="Antonio M."/>
            <person name="Oren A."/>
            <person name="Chaudhuri R.R."/>
            <person name="La Ragione R."/>
            <person name="Hildebrand F."/>
            <person name="Pallen M.J."/>
        </authorList>
    </citation>
    <scope>NUCLEOTIDE SEQUENCE</scope>
    <source>
        <strain evidence="1">ChiSjej2B20-17149</strain>
    </source>
</reference>
<dbReference type="AlphaFoldDB" id="A0A921NMC0"/>